<dbReference type="InterPro" id="IPR001810">
    <property type="entry name" value="F-box_dom"/>
</dbReference>
<evidence type="ECO:0000313" key="2">
    <source>
        <dbReference type="EMBL" id="CAJ2514040.1"/>
    </source>
</evidence>
<sequence>MPASPLPTPTPQPHHPRLALPPFTLNIPRLRAAQTHQPPPFPLTALPTDLILSIADHLPPPSRLALALTNRALHAALPRSWLRLSAAQTLDWIDLLERGDPERRYFCFYSRGLHPLARLTNGGAQCGSDGGSGAGLKTPLRIAVAPTYSISLHAARAVLLARRMNSTHEHEDGTGNGNAFGLRLSTLNRKTNWYPAPDSAAQPRTESWTARVLDNELYVRSVQNLKVRQKDGEYDDEGHDKVQAQLPRVCHHTDLPTRHIVSFSDKRTPVGRAPRMRVYAMTPEWEAGSCARCRTDWEVTTYRVVCARESVYAVQLDISSRGRLPDAAAGCG</sequence>
<dbReference type="AlphaFoldDB" id="A0AAI8W0L8"/>
<organism evidence="2 3">
    <name type="scientific">Anthostomella pinea</name>
    <dbReference type="NCBI Taxonomy" id="933095"/>
    <lineage>
        <taxon>Eukaryota</taxon>
        <taxon>Fungi</taxon>
        <taxon>Dikarya</taxon>
        <taxon>Ascomycota</taxon>
        <taxon>Pezizomycotina</taxon>
        <taxon>Sordariomycetes</taxon>
        <taxon>Xylariomycetidae</taxon>
        <taxon>Xylariales</taxon>
        <taxon>Xylariaceae</taxon>
        <taxon>Anthostomella</taxon>
    </lineage>
</organism>
<feature type="domain" description="F-box" evidence="1">
    <location>
        <begin position="40"/>
        <end position="84"/>
    </location>
</feature>
<keyword evidence="3" id="KW-1185">Reference proteome</keyword>
<dbReference type="PROSITE" id="PS50181">
    <property type="entry name" value="FBOX"/>
    <property type="match status" value="1"/>
</dbReference>
<reference evidence="2" key="1">
    <citation type="submission" date="2023-10" db="EMBL/GenBank/DDBJ databases">
        <authorList>
            <person name="Hackl T."/>
        </authorList>
    </citation>
    <scope>NUCLEOTIDE SEQUENCE</scope>
</reference>
<accession>A0AAI8W0L8</accession>
<evidence type="ECO:0000259" key="1">
    <source>
        <dbReference type="PROSITE" id="PS50181"/>
    </source>
</evidence>
<dbReference type="InterPro" id="IPR036047">
    <property type="entry name" value="F-box-like_dom_sf"/>
</dbReference>
<dbReference type="EMBL" id="CAUWAG010000020">
    <property type="protein sequence ID" value="CAJ2514040.1"/>
    <property type="molecule type" value="Genomic_DNA"/>
</dbReference>
<dbReference type="Proteomes" id="UP001295740">
    <property type="component" value="Unassembled WGS sequence"/>
</dbReference>
<evidence type="ECO:0000313" key="3">
    <source>
        <dbReference type="Proteomes" id="UP001295740"/>
    </source>
</evidence>
<name>A0AAI8W0L8_9PEZI</name>
<dbReference type="CDD" id="cd09917">
    <property type="entry name" value="F-box_SF"/>
    <property type="match status" value="1"/>
</dbReference>
<gene>
    <name evidence="2" type="ORF">KHLLAP_LOCUS14508</name>
</gene>
<comment type="caution">
    <text evidence="2">The sequence shown here is derived from an EMBL/GenBank/DDBJ whole genome shotgun (WGS) entry which is preliminary data.</text>
</comment>
<dbReference type="SUPFAM" id="SSF81383">
    <property type="entry name" value="F-box domain"/>
    <property type="match status" value="1"/>
</dbReference>
<proteinExistence type="predicted"/>
<protein>
    <submittedName>
        <fullName evidence="2">Uu.00g021590.m01.CDS01</fullName>
    </submittedName>
</protein>